<proteinExistence type="predicted"/>
<keyword evidence="1" id="KW-0472">Membrane</keyword>
<accession>A0AAJ0N3J7</accession>
<dbReference type="AlphaFoldDB" id="A0AAJ0N3J7"/>
<dbReference type="Proteomes" id="UP000030969">
    <property type="component" value="Unassembled WGS sequence"/>
</dbReference>
<name>A0AAJ0N3J7_9XANT</name>
<gene>
    <name evidence="2" type="ORF">OR61_13805</name>
</gene>
<keyword evidence="1" id="KW-0812">Transmembrane</keyword>
<evidence type="ECO:0000256" key="1">
    <source>
        <dbReference type="SAM" id="Phobius"/>
    </source>
</evidence>
<reference evidence="2 3" key="1">
    <citation type="submission" date="2014-11" db="EMBL/GenBank/DDBJ databases">
        <title>Draft Genome Sequences of Xanthomonas vesicatoria Strains from the Balkan Peninsula.</title>
        <authorList>
            <person name="Vancheva T."/>
            <person name="Lefeuvre P."/>
            <person name="Bogatzevska N."/>
            <person name="Moncheva P."/>
            <person name="Koebnik R."/>
        </authorList>
    </citation>
    <scope>NUCLEOTIDE SEQUENCE [LARGE SCALE GENOMIC DNA]</scope>
    <source>
        <strain evidence="2 3">53M</strain>
    </source>
</reference>
<dbReference type="EMBL" id="JSYJ01000081">
    <property type="protein sequence ID" value="KHM93570.1"/>
    <property type="molecule type" value="Genomic_DNA"/>
</dbReference>
<organism evidence="2 3">
    <name type="scientific">Xanthomonas vesicatoria</name>
    <dbReference type="NCBI Taxonomy" id="56460"/>
    <lineage>
        <taxon>Bacteria</taxon>
        <taxon>Pseudomonadati</taxon>
        <taxon>Pseudomonadota</taxon>
        <taxon>Gammaproteobacteria</taxon>
        <taxon>Lysobacterales</taxon>
        <taxon>Lysobacteraceae</taxon>
        <taxon>Xanthomonas</taxon>
    </lineage>
</organism>
<evidence type="ECO:0000313" key="2">
    <source>
        <dbReference type="EMBL" id="KHM93570.1"/>
    </source>
</evidence>
<feature type="transmembrane region" description="Helical" evidence="1">
    <location>
        <begin position="38"/>
        <end position="54"/>
    </location>
</feature>
<protein>
    <submittedName>
        <fullName evidence="2">Uncharacterized protein</fullName>
    </submittedName>
</protein>
<evidence type="ECO:0000313" key="3">
    <source>
        <dbReference type="Proteomes" id="UP000030969"/>
    </source>
</evidence>
<sequence>MLAVRHRPHTPCLDARLAQSINRSSHKVASSRQVGEDGVLTTALLVLIFVWLATDSRRQAFADR</sequence>
<comment type="caution">
    <text evidence="2">The sequence shown here is derived from an EMBL/GenBank/DDBJ whole genome shotgun (WGS) entry which is preliminary data.</text>
</comment>
<keyword evidence="1" id="KW-1133">Transmembrane helix</keyword>